<dbReference type="InterPro" id="IPR056044">
    <property type="entry name" value="DUF7627"/>
</dbReference>
<keyword evidence="2" id="KW-1185">Reference proteome</keyword>
<dbReference type="eggNOG" id="ENOG502SW4S">
    <property type="taxonomic scope" value="Eukaryota"/>
</dbReference>
<reference evidence="3" key="1">
    <citation type="submission" date="2016-11" db="UniProtKB">
        <authorList>
            <consortium name="WormBaseParasite"/>
        </authorList>
    </citation>
    <scope>IDENTIFICATION</scope>
</reference>
<evidence type="ECO:0000313" key="2">
    <source>
        <dbReference type="Proteomes" id="UP000095282"/>
    </source>
</evidence>
<dbReference type="Pfam" id="PF24628">
    <property type="entry name" value="DUF7627"/>
    <property type="match status" value="1"/>
</dbReference>
<feature type="domain" description="DUF7627" evidence="1">
    <location>
        <begin position="1"/>
        <end position="151"/>
    </location>
</feature>
<dbReference type="Proteomes" id="UP000095282">
    <property type="component" value="Unplaced"/>
</dbReference>
<organism evidence="2 3">
    <name type="scientific">Caenorhabditis tropicalis</name>
    <dbReference type="NCBI Taxonomy" id="1561998"/>
    <lineage>
        <taxon>Eukaryota</taxon>
        <taxon>Metazoa</taxon>
        <taxon>Ecdysozoa</taxon>
        <taxon>Nematoda</taxon>
        <taxon>Chromadorea</taxon>
        <taxon>Rhabditida</taxon>
        <taxon>Rhabditina</taxon>
        <taxon>Rhabditomorpha</taxon>
        <taxon>Rhabditoidea</taxon>
        <taxon>Rhabditidae</taxon>
        <taxon>Peloderinae</taxon>
        <taxon>Caenorhabditis</taxon>
    </lineage>
</organism>
<dbReference type="STRING" id="1561998.A0A1I7V3V7"/>
<accession>A0A1I7V3V7</accession>
<sequence length="165" mass="18683">MSDEIMDFSSKYILERNGKPIPAVLSAILCARWPRQLAKAFDTVNPILYTVVCIVKGWIEVVREDTERYTSSQEEKDTVIEDPEMVNSCAMALAELCDASQRQLWISWMDLTDEIYQCIKPAVTHNPNVKGEVKESLLDTLLLMHQWTKTRGPVVKHSGVQTAGN</sequence>
<dbReference type="AlphaFoldDB" id="A0A1I7V3V7"/>
<evidence type="ECO:0000259" key="1">
    <source>
        <dbReference type="Pfam" id="PF24628"/>
    </source>
</evidence>
<proteinExistence type="predicted"/>
<evidence type="ECO:0000313" key="3">
    <source>
        <dbReference type="WBParaSite" id="Csp11.Scaffold630.g22129.t1"/>
    </source>
</evidence>
<protein>
    <submittedName>
        <fullName evidence="3">Importin N-terminal domain-containing protein</fullName>
    </submittedName>
</protein>
<dbReference type="WBParaSite" id="Csp11.Scaffold630.g22129.t1">
    <property type="protein sequence ID" value="Csp11.Scaffold630.g22129.t1"/>
    <property type="gene ID" value="Csp11.Scaffold630.g22129"/>
</dbReference>
<name>A0A1I7V3V7_9PELO</name>